<feature type="compositionally biased region" description="Basic and acidic residues" evidence="3">
    <location>
        <begin position="447"/>
        <end position="471"/>
    </location>
</feature>
<feature type="region of interest" description="Disordered" evidence="3">
    <location>
        <begin position="1"/>
        <end position="66"/>
    </location>
</feature>
<name>L1K3Z0_GUITC</name>
<dbReference type="InterPro" id="IPR011990">
    <property type="entry name" value="TPR-like_helical_dom_sf"/>
</dbReference>
<evidence type="ECO:0000313" key="5">
    <source>
        <dbReference type="EnsemblProtists" id="EKX55546"/>
    </source>
</evidence>
<dbReference type="GO" id="GO:0101031">
    <property type="term" value="C:protein folding chaperone complex"/>
    <property type="evidence" value="ECO:0007669"/>
    <property type="project" value="TreeGrafter"/>
</dbReference>
<feature type="region of interest" description="Disordered" evidence="3">
    <location>
        <begin position="444"/>
        <end position="471"/>
    </location>
</feature>
<feature type="compositionally biased region" description="Basic and acidic residues" evidence="3">
    <location>
        <begin position="242"/>
        <end position="346"/>
    </location>
</feature>
<evidence type="ECO:0000313" key="6">
    <source>
        <dbReference type="Proteomes" id="UP000011087"/>
    </source>
</evidence>
<reference evidence="5" key="3">
    <citation type="submission" date="2015-06" db="UniProtKB">
        <authorList>
            <consortium name="EnsemblProtists"/>
        </authorList>
    </citation>
    <scope>IDENTIFICATION</scope>
</reference>
<evidence type="ECO:0000313" key="4">
    <source>
        <dbReference type="EMBL" id="EKX55546.1"/>
    </source>
</evidence>
<dbReference type="Gene3D" id="1.25.40.10">
    <property type="entry name" value="Tetratricopeptide repeat domain"/>
    <property type="match status" value="2"/>
</dbReference>
<feature type="region of interest" description="Disordered" evidence="3">
    <location>
        <begin position="222"/>
        <end position="346"/>
    </location>
</feature>
<organism evidence="4">
    <name type="scientific">Guillardia theta (strain CCMP2712)</name>
    <name type="common">Cryptophyte</name>
    <dbReference type="NCBI Taxonomy" id="905079"/>
    <lineage>
        <taxon>Eukaryota</taxon>
        <taxon>Cryptophyceae</taxon>
        <taxon>Pyrenomonadales</taxon>
        <taxon>Geminigeraceae</taxon>
        <taxon>Guillardia</taxon>
    </lineage>
</organism>
<dbReference type="SMART" id="SM00028">
    <property type="entry name" value="TPR"/>
    <property type="match status" value="6"/>
</dbReference>
<dbReference type="EMBL" id="JH992965">
    <property type="protein sequence ID" value="EKX55546.1"/>
    <property type="molecule type" value="Genomic_DNA"/>
</dbReference>
<gene>
    <name evidence="4" type="ORF">GUITHDRAFT_83795</name>
</gene>
<evidence type="ECO:0000256" key="2">
    <source>
        <dbReference type="PROSITE-ProRule" id="PRU00339"/>
    </source>
</evidence>
<dbReference type="GeneID" id="17312225"/>
<evidence type="ECO:0000256" key="1">
    <source>
        <dbReference type="ARBA" id="ARBA00022803"/>
    </source>
</evidence>
<protein>
    <submittedName>
        <fullName evidence="4 5">Uncharacterized protein</fullName>
    </submittedName>
</protein>
<dbReference type="InterPro" id="IPR051966">
    <property type="entry name" value="RPAP3"/>
</dbReference>
<dbReference type="SUPFAM" id="SSF48452">
    <property type="entry name" value="TPR-like"/>
    <property type="match status" value="2"/>
</dbReference>
<feature type="compositionally biased region" description="Basic and acidic residues" evidence="3">
    <location>
        <begin position="48"/>
        <end position="66"/>
    </location>
</feature>
<dbReference type="PROSITE" id="PS50005">
    <property type="entry name" value="TPR"/>
    <property type="match status" value="1"/>
</dbReference>
<keyword evidence="6" id="KW-1185">Reference proteome</keyword>
<accession>L1K3Z0</accession>
<reference evidence="4 6" key="1">
    <citation type="journal article" date="2012" name="Nature">
        <title>Algal genomes reveal evolutionary mosaicism and the fate of nucleomorphs.</title>
        <authorList>
            <consortium name="DOE Joint Genome Institute"/>
            <person name="Curtis B.A."/>
            <person name="Tanifuji G."/>
            <person name="Burki F."/>
            <person name="Gruber A."/>
            <person name="Irimia M."/>
            <person name="Maruyama S."/>
            <person name="Arias M.C."/>
            <person name="Ball S.G."/>
            <person name="Gile G.H."/>
            <person name="Hirakawa Y."/>
            <person name="Hopkins J.F."/>
            <person name="Kuo A."/>
            <person name="Rensing S.A."/>
            <person name="Schmutz J."/>
            <person name="Symeonidi A."/>
            <person name="Elias M."/>
            <person name="Eveleigh R.J."/>
            <person name="Herman E.K."/>
            <person name="Klute M.J."/>
            <person name="Nakayama T."/>
            <person name="Obornik M."/>
            <person name="Reyes-Prieto A."/>
            <person name="Armbrust E.V."/>
            <person name="Aves S.J."/>
            <person name="Beiko R.G."/>
            <person name="Coutinho P."/>
            <person name="Dacks J.B."/>
            <person name="Durnford D.G."/>
            <person name="Fast N.M."/>
            <person name="Green B.R."/>
            <person name="Grisdale C.J."/>
            <person name="Hempel F."/>
            <person name="Henrissat B."/>
            <person name="Hoppner M.P."/>
            <person name="Ishida K."/>
            <person name="Kim E."/>
            <person name="Koreny L."/>
            <person name="Kroth P.G."/>
            <person name="Liu Y."/>
            <person name="Malik S.B."/>
            <person name="Maier U.G."/>
            <person name="McRose D."/>
            <person name="Mock T."/>
            <person name="Neilson J.A."/>
            <person name="Onodera N.T."/>
            <person name="Poole A.M."/>
            <person name="Pritham E.J."/>
            <person name="Richards T.A."/>
            <person name="Rocap G."/>
            <person name="Roy S.W."/>
            <person name="Sarai C."/>
            <person name="Schaack S."/>
            <person name="Shirato S."/>
            <person name="Slamovits C.H."/>
            <person name="Spencer D.F."/>
            <person name="Suzuki S."/>
            <person name="Worden A.Z."/>
            <person name="Zauner S."/>
            <person name="Barry K."/>
            <person name="Bell C."/>
            <person name="Bharti A.K."/>
            <person name="Crow J.A."/>
            <person name="Grimwood J."/>
            <person name="Kramer R."/>
            <person name="Lindquist E."/>
            <person name="Lucas S."/>
            <person name="Salamov A."/>
            <person name="McFadden G.I."/>
            <person name="Lane C.E."/>
            <person name="Keeling P.J."/>
            <person name="Gray M.W."/>
            <person name="Grigoriev I.V."/>
            <person name="Archibald J.M."/>
        </authorList>
    </citation>
    <scope>NUCLEOTIDE SEQUENCE</scope>
    <source>
        <strain evidence="4 6">CCMP2712</strain>
    </source>
</reference>
<dbReference type="HOGENOM" id="CLU_580694_0_0_1"/>
<reference evidence="6" key="2">
    <citation type="submission" date="2012-11" db="EMBL/GenBank/DDBJ databases">
        <authorList>
            <person name="Kuo A."/>
            <person name="Curtis B.A."/>
            <person name="Tanifuji G."/>
            <person name="Burki F."/>
            <person name="Gruber A."/>
            <person name="Irimia M."/>
            <person name="Maruyama S."/>
            <person name="Arias M.C."/>
            <person name="Ball S.G."/>
            <person name="Gile G.H."/>
            <person name="Hirakawa Y."/>
            <person name="Hopkins J.F."/>
            <person name="Rensing S.A."/>
            <person name="Schmutz J."/>
            <person name="Symeonidi A."/>
            <person name="Elias M."/>
            <person name="Eveleigh R.J."/>
            <person name="Herman E.K."/>
            <person name="Klute M.J."/>
            <person name="Nakayama T."/>
            <person name="Obornik M."/>
            <person name="Reyes-Prieto A."/>
            <person name="Armbrust E.V."/>
            <person name="Aves S.J."/>
            <person name="Beiko R.G."/>
            <person name="Coutinho P."/>
            <person name="Dacks J.B."/>
            <person name="Durnford D.G."/>
            <person name="Fast N.M."/>
            <person name="Green B.R."/>
            <person name="Grisdale C."/>
            <person name="Hempe F."/>
            <person name="Henrissat B."/>
            <person name="Hoppner M.P."/>
            <person name="Ishida K.-I."/>
            <person name="Kim E."/>
            <person name="Koreny L."/>
            <person name="Kroth P.G."/>
            <person name="Liu Y."/>
            <person name="Malik S.-B."/>
            <person name="Maier U.G."/>
            <person name="McRose D."/>
            <person name="Mock T."/>
            <person name="Neilson J.A."/>
            <person name="Onodera N.T."/>
            <person name="Poole A.M."/>
            <person name="Pritham E.J."/>
            <person name="Richards T.A."/>
            <person name="Rocap G."/>
            <person name="Roy S.W."/>
            <person name="Sarai C."/>
            <person name="Schaack S."/>
            <person name="Shirato S."/>
            <person name="Slamovits C.H."/>
            <person name="Spencer D.F."/>
            <person name="Suzuki S."/>
            <person name="Worden A.Z."/>
            <person name="Zauner S."/>
            <person name="Barry K."/>
            <person name="Bell C."/>
            <person name="Bharti A.K."/>
            <person name="Crow J.A."/>
            <person name="Grimwood J."/>
            <person name="Kramer R."/>
            <person name="Lindquist E."/>
            <person name="Lucas S."/>
            <person name="Salamov A."/>
            <person name="McFadden G.I."/>
            <person name="Lane C.E."/>
            <person name="Keeling P.J."/>
            <person name="Gray M.W."/>
            <person name="Grigoriev I.V."/>
            <person name="Archibald J.M."/>
        </authorList>
    </citation>
    <scope>NUCLEOTIDE SEQUENCE</scope>
    <source>
        <strain evidence="6">CCMP2712</strain>
    </source>
</reference>
<dbReference type="InterPro" id="IPR019734">
    <property type="entry name" value="TPR_rpt"/>
</dbReference>
<dbReference type="RefSeq" id="XP_005842526.1">
    <property type="nucleotide sequence ID" value="XM_005842469.1"/>
</dbReference>
<dbReference type="eggNOG" id="KOG0543">
    <property type="taxonomic scope" value="Eukaryota"/>
</dbReference>
<dbReference type="PANTHER" id="PTHR46423">
    <property type="entry name" value="RNA POLYMERASE II-ASSOCIATED PROTEIN 3"/>
    <property type="match status" value="1"/>
</dbReference>
<dbReference type="OMA" id="EREWHAN"/>
<dbReference type="Proteomes" id="UP000011087">
    <property type="component" value="Unassembled WGS sequence"/>
</dbReference>
<dbReference type="AlphaFoldDB" id="L1K3Z0"/>
<dbReference type="KEGG" id="gtt:GUITHDRAFT_83795"/>
<dbReference type="PANTHER" id="PTHR46423:SF1">
    <property type="entry name" value="RNA POLYMERASE II-ASSOCIATED PROTEIN 3"/>
    <property type="match status" value="1"/>
</dbReference>
<sequence length="471" mass="52020">MEDEEGGSNSSHNSHREHGGSPLEANEVNAERNSEEVGQTETKAAMKTSEDKKEEKKERILWDPTGRDAKTIERAKKLKEEGDSKFKRSLFEDAMQLYSDALVTLSEDIGYEEERLVCLSNRAACGMQVRDYSQVVRDCSLVLEDDEKNLKALARRCLAYEGLEKFARAAEDARTVLSIEYASGAPLSALGMRVKDCLQRCKRLCPELEGVKIPLLDPKSCTAGGGSGSQRAAQQEVAKTARSSETKDDKQANEEARRVKPEEGRKGGKAAEEGRSNKRVIEEDTSKEKEEGKGKKIEEEGKGKKVEEEGKGKKIEEEGKGKKVEEEGKGKKVEAEGRSSKWKEAEDSKVKGNLAFKAGKYQLALMHYCAAIELVGHHPTYSTNLAATYLALKDYENARVSSEAAMAVDASYPKAFYRHAQALEGLGRLPEALETIEKGLRLLPESEQMKEMKEASDGRDRVSGGKGSQED</sequence>
<keyword evidence="1 2" id="KW-0802">TPR repeat</keyword>
<evidence type="ECO:0000256" key="3">
    <source>
        <dbReference type="SAM" id="MobiDB-lite"/>
    </source>
</evidence>
<dbReference type="PaxDb" id="55529-EKX55546"/>
<feature type="repeat" description="TPR" evidence="2">
    <location>
        <begin position="413"/>
        <end position="446"/>
    </location>
</feature>
<proteinExistence type="predicted"/>
<dbReference type="eggNOG" id="KOG0548">
    <property type="taxonomic scope" value="Eukaryota"/>
</dbReference>
<dbReference type="OrthoDB" id="2423701at2759"/>
<dbReference type="EnsemblProtists" id="EKX55546">
    <property type="protein sequence ID" value="EKX55546"/>
    <property type="gene ID" value="GUITHDRAFT_83795"/>
</dbReference>